<proteinExistence type="predicted"/>
<comment type="caution">
    <text evidence="2">The sequence shown here is derived from an EMBL/GenBank/DDBJ whole genome shotgun (WGS) entry which is preliminary data.</text>
</comment>
<dbReference type="STRING" id="92835.RS81_01229"/>
<reference evidence="2 3" key="1">
    <citation type="submission" date="2015-02" db="EMBL/GenBank/DDBJ databases">
        <title>Draft genome sequences of ten Microbacterium spp. with emphasis on heavy metal contaminated environments.</title>
        <authorList>
            <person name="Corretto E."/>
        </authorList>
    </citation>
    <scope>NUCLEOTIDE SEQUENCE [LARGE SCALE GENOMIC DNA]</scope>
    <source>
        <strain evidence="2 3">DSM 12510</strain>
    </source>
</reference>
<organism evidence="2 3">
    <name type="scientific">Microbacterium terrae</name>
    <dbReference type="NCBI Taxonomy" id="69369"/>
    <lineage>
        <taxon>Bacteria</taxon>
        <taxon>Bacillati</taxon>
        <taxon>Actinomycetota</taxon>
        <taxon>Actinomycetes</taxon>
        <taxon>Micrococcales</taxon>
        <taxon>Microbacteriaceae</taxon>
        <taxon>Microbacterium</taxon>
    </lineage>
</organism>
<name>A0A0M2HBN1_9MICO</name>
<feature type="signal peptide" evidence="1">
    <location>
        <begin position="1"/>
        <end position="18"/>
    </location>
</feature>
<evidence type="ECO:0008006" key="4">
    <source>
        <dbReference type="Google" id="ProtNLM"/>
    </source>
</evidence>
<dbReference type="RefSeq" id="WP_045275226.1">
    <property type="nucleotide sequence ID" value="NZ_BAAAUP010000004.1"/>
</dbReference>
<dbReference type="PATRIC" id="fig|92835.4.peg.1246"/>
<gene>
    <name evidence="2" type="ORF">RS81_01229</name>
</gene>
<dbReference type="Proteomes" id="UP000033956">
    <property type="component" value="Unassembled WGS sequence"/>
</dbReference>
<dbReference type="AlphaFoldDB" id="A0A0M2HBN1"/>
<accession>A0A0M2HBN1</accession>
<keyword evidence="3" id="KW-1185">Reference proteome</keyword>
<evidence type="ECO:0000256" key="1">
    <source>
        <dbReference type="SAM" id="SignalP"/>
    </source>
</evidence>
<feature type="chain" id="PRO_5038653829" description="DNA modification methylase" evidence="1">
    <location>
        <begin position="19"/>
        <end position="161"/>
    </location>
</feature>
<keyword evidence="1" id="KW-0732">Signal</keyword>
<evidence type="ECO:0000313" key="2">
    <source>
        <dbReference type="EMBL" id="KJL42071.1"/>
    </source>
</evidence>
<dbReference type="OrthoDB" id="3267550at2"/>
<sequence>MKPRLIASLAVCAALALATTGCSMISPQATTIAYSAADGVNVPDSGPVQVRNAFIVATEDGAQGNLIAAFVNDTDSSETVTIEVGDSGADTITVRIPARTTVSLGADEPPILIEALDTLPGADTPGHFQSGDAEGSLASLPVLDGSLPYLTDLVPEAAVAE</sequence>
<protein>
    <recommendedName>
        <fullName evidence="4">DNA modification methylase</fullName>
    </recommendedName>
</protein>
<evidence type="ECO:0000313" key="3">
    <source>
        <dbReference type="Proteomes" id="UP000033956"/>
    </source>
</evidence>
<dbReference type="PROSITE" id="PS51257">
    <property type="entry name" value="PROKAR_LIPOPROTEIN"/>
    <property type="match status" value="1"/>
</dbReference>
<dbReference type="EMBL" id="JYIZ01000042">
    <property type="protein sequence ID" value="KJL42071.1"/>
    <property type="molecule type" value="Genomic_DNA"/>
</dbReference>